<keyword evidence="3" id="KW-1185">Reference proteome</keyword>
<keyword evidence="1" id="KW-0812">Transmembrane</keyword>
<reference evidence="3" key="2">
    <citation type="journal article" date="2018" name="Plant J.">
        <title>The Sorghum bicolor reference genome: improved assembly, gene annotations, a transcriptome atlas, and signatures of genome organization.</title>
        <authorList>
            <person name="McCormick R.F."/>
            <person name="Truong S.K."/>
            <person name="Sreedasyam A."/>
            <person name="Jenkins J."/>
            <person name="Shu S."/>
            <person name="Sims D."/>
            <person name="Kennedy M."/>
            <person name="Amirebrahimi M."/>
            <person name="Weers B.D."/>
            <person name="McKinley B."/>
            <person name="Mattison A."/>
            <person name="Morishige D.T."/>
            <person name="Grimwood J."/>
            <person name="Schmutz J."/>
            <person name="Mullet J.E."/>
        </authorList>
    </citation>
    <scope>NUCLEOTIDE SEQUENCE [LARGE SCALE GENOMIC DNA]</scope>
    <source>
        <strain evidence="3">cv. BTx623</strain>
    </source>
</reference>
<protein>
    <submittedName>
        <fullName evidence="2">Uncharacterized protein</fullName>
    </submittedName>
</protein>
<feature type="transmembrane region" description="Helical" evidence="1">
    <location>
        <begin position="72"/>
        <end position="91"/>
    </location>
</feature>
<sequence length="99" mass="11012">MLMRAPLRLLSGQAISITNVISICMHACMHACMCVQQYLNVHLVVWCVVSVRAIFASLYICILPFGKSTSQHTVFSCPWIHICTFVSLCLVSTPTKPQV</sequence>
<accession>A0A1Z5R8C0</accession>
<feature type="transmembrane region" description="Helical" evidence="1">
    <location>
        <begin position="12"/>
        <end position="31"/>
    </location>
</feature>
<dbReference type="Gramene" id="OQU79695">
    <property type="protein sequence ID" value="OQU79695"/>
    <property type="gene ID" value="SORBI_3008G181050"/>
</dbReference>
<keyword evidence="1" id="KW-1133">Transmembrane helix</keyword>
<evidence type="ECO:0000313" key="2">
    <source>
        <dbReference type="EMBL" id="OQU79695.1"/>
    </source>
</evidence>
<keyword evidence="1" id="KW-0472">Membrane</keyword>
<gene>
    <name evidence="2" type="ORF">SORBI_3008G181050</name>
</gene>
<dbReference type="AlphaFoldDB" id="A0A1Z5R8C0"/>
<dbReference type="EMBL" id="CM000767">
    <property type="protein sequence ID" value="OQU79695.1"/>
    <property type="molecule type" value="Genomic_DNA"/>
</dbReference>
<feature type="transmembrane region" description="Helical" evidence="1">
    <location>
        <begin position="43"/>
        <end position="66"/>
    </location>
</feature>
<dbReference type="InParanoid" id="A0A1Z5R8C0"/>
<evidence type="ECO:0000256" key="1">
    <source>
        <dbReference type="SAM" id="Phobius"/>
    </source>
</evidence>
<proteinExistence type="predicted"/>
<evidence type="ECO:0000313" key="3">
    <source>
        <dbReference type="Proteomes" id="UP000000768"/>
    </source>
</evidence>
<name>A0A1Z5R8C0_SORBI</name>
<organism evidence="2 3">
    <name type="scientific">Sorghum bicolor</name>
    <name type="common">Sorghum</name>
    <name type="synonym">Sorghum vulgare</name>
    <dbReference type="NCBI Taxonomy" id="4558"/>
    <lineage>
        <taxon>Eukaryota</taxon>
        <taxon>Viridiplantae</taxon>
        <taxon>Streptophyta</taxon>
        <taxon>Embryophyta</taxon>
        <taxon>Tracheophyta</taxon>
        <taxon>Spermatophyta</taxon>
        <taxon>Magnoliopsida</taxon>
        <taxon>Liliopsida</taxon>
        <taxon>Poales</taxon>
        <taxon>Poaceae</taxon>
        <taxon>PACMAD clade</taxon>
        <taxon>Panicoideae</taxon>
        <taxon>Andropogonodae</taxon>
        <taxon>Andropogoneae</taxon>
        <taxon>Sorghinae</taxon>
        <taxon>Sorghum</taxon>
    </lineage>
</organism>
<dbReference type="Proteomes" id="UP000000768">
    <property type="component" value="Chromosome 8"/>
</dbReference>
<reference evidence="2 3" key="1">
    <citation type="journal article" date="2009" name="Nature">
        <title>The Sorghum bicolor genome and the diversification of grasses.</title>
        <authorList>
            <person name="Paterson A.H."/>
            <person name="Bowers J.E."/>
            <person name="Bruggmann R."/>
            <person name="Dubchak I."/>
            <person name="Grimwood J."/>
            <person name="Gundlach H."/>
            <person name="Haberer G."/>
            <person name="Hellsten U."/>
            <person name="Mitros T."/>
            <person name="Poliakov A."/>
            <person name="Schmutz J."/>
            <person name="Spannagl M."/>
            <person name="Tang H."/>
            <person name="Wang X."/>
            <person name="Wicker T."/>
            <person name="Bharti A.K."/>
            <person name="Chapman J."/>
            <person name="Feltus F.A."/>
            <person name="Gowik U."/>
            <person name="Grigoriev I.V."/>
            <person name="Lyons E."/>
            <person name="Maher C.A."/>
            <person name="Martis M."/>
            <person name="Narechania A."/>
            <person name="Otillar R.P."/>
            <person name="Penning B.W."/>
            <person name="Salamov A.A."/>
            <person name="Wang Y."/>
            <person name="Zhang L."/>
            <person name="Carpita N.C."/>
            <person name="Freeling M."/>
            <person name="Gingle A.R."/>
            <person name="Hash C.T."/>
            <person name="Keller B."/>
            <person name="Klein P."/>
            <person name="Kresovich S."/>
            <person name="McCann M.C."/>
            <person name="Ming R."/>
            <person name="Peterson D.G."/>
            <person name="Mehboob-ur-Rahman"/>
            <person name="Ware D."/>
            <person name="Westhoff P."/>
            <person name="Mayer K.F."/>
            <person name="Messing J."/>
            <person name="Rokhsar D.S."/>
        </authorList>
    </citation>
    <scope>NUCLEOTIDE SEQUENCE [LARGE SCALE GENOMIC DNA]</scope>
    <source>
        <strain evidence="3">cv. BTx623</strain>
    </source>
</reference>